<accession>A0A4Z1P0Y0</accession>
<evidence type="ECO:0000313" key="2">
    <source>
        <dbReference type="Proteomes" id="UP000298493"/>
    </source>
</evidence>
<protein>
    <submittedName>
        <fullName evidence="1">Uncharacterized protein</fullName>
    </submittedName>
</protein>
<comment type="caution">
    <text evidence="1">The sequence shown here is derived from an EMBL/GenBank/DDBJ whole genome shotgun (WGS) entry which is preliminary data.</text>
</comment>
<dbReference type="Proteomes" id="UP000298493">
    <property type="component" value="Unassembled WGS sequence"/>
</dbReference>
<evidence type="ECO:0000313" key="1">
    <source>
        <dbReference type="EMBL" id="TID13826.1"/>
    </source>
</evidence>
<organism evidence="1 2">
    <name type="scientific">Venturia nashicola</name>
    <dbReference type="NCBI Taxonomy" id="86259"/>
    <lineage>
        <taxon>Eukaryota</taxon>
        <taxon>Fungi</taxon>
        <taxon>Dikarya</taxon>
        <taxon>Ascomycota</taxon>
        <taxon>Pezizomycotina</taxon>
        <taxon>Dothideomycetes</taxon>
        <taxon>Pleosporomycetidae</taxon>
        <taxon>Venturiales</taxon>
        <taxon>Venturiaceae</taxon>
        <taxon>Venturia</taxon>
    </lineage>
</organism>
<proteinExistence type="predicted"/>
<sequence length="225" mass="24840">MSDPRSGQGNWRMSSEGPQGGGNIGIFLNHEPPLLIPPKLLLTDLEFIYIITGVVSPAHQVLNNAPAHWVLNEDRKSLSENGRAMLLGQEGDVIQHSTSRFRGQKCSHQRQKSVVKSTFQTFAGSMVVTATFPTPFIANRFGASVGPVMNAAQNASSWTEKHHSFGPKPDSENEVVRIAIPRPAGKSNWPTFVEKKSANTTTCHVNYRSPYVNLYQRLPQKHGLK</sequence>
<dbReference type="EMBL" id="SNSC02000025">
    <property type="protein sequence ID" value="TID13826.1"/>
    <property type="molecule type" value="Genomic_DNA"/>
</dbReference>
<dbReference type="AlphaFoldDB" id="A0A4Z1P0Y0"/>
<keyword evidence="2" id="KW-1185">Reference proteome</keyword>
<gene>
    <name evidence="1" type="ORF">E6O75_ATG01804</name>
</gene>
<reference evidence="1 2" key="1">
    <citation type="submission" date="2019-04" db="EMBL/GenBank/DDBJ databases">
        <title>High contiguity whole genome sequence and gene annotation resource for two Venturia nashicola isolates.</title>
        <authorList>
            <person name="Prokchorchik M."/>
            <person name="Won K."/>
            <person name="Lee Y."/>
            <person name="Choi E.D."/>
            <person name="Segonzac C."/>
            <person name="Sohn K.H."/>
        </authorList>
    </citation>
    <scope>NUCLEOTIDE SEQUENCE [LARGE SCALE GENOMIC DNA]</scope>
    <source>
        <strain evidence="1 2">PRI2</strain>
    </source>
</reference>
<name>A0A4Z1P0Y0_9PEZI</name>